<comment type="caution">
    <text evidence="1">The sequence shown here is derived from an EMBL/GenBank/DDBJ whole genome shotgun (WGS) entry which is preliminary data.</text>
</comment>
<dbReference type="OrthoDB" id="436852at2759"/>
<protein>
    <submittedName>
        <fullName evidence="1">TRAPP II complex, Trs120</fullName>
    </submittedName>
</protein>
<accession>A0A2U1PEN7</accession>
<dbReference type="AlphaFoldDB" id="A0A2U1PEN7"/>
<name>A0A2U1PEN7_ARTAN</name>
<sequence>MEELGGSQGFAGGSDLDCCVLDSGIVKEVMKYVGVTEEIWKQFLGLQMMTRAWQLGLMDLDNIASKSTSENAIRPMKDANSPMLMIH</sequence>
<reference evidence="1 2" key="1">
    <citation type="journal article" date="2018" name="Mol. Plant">
        <title>The genome of Artemisia annua provides insight into the evolution of Asteraceae family and artemisinin biosynthesis.</title>
        <authorList>
            <person name="Shen Q."/>
            <person name="Zhang L."/>
            <person name="Liao Z."/>
            <person name="Wang S."/>
            <person name="Yan T."/>
            <person name="Shi P."/>
            <person name="Liu M."/>
            <person name="Fu X."/>
            <person name="Pan Q."/>
            <person name="Wang Y."/>
            <person name="Lv Z."/>
            <person name="Lu X."/>
            <person name="Zhang F."/>
            <person name="Jiang W."/>
            <person name="Ma Y."/>
            <person name="Chen M."/>
            <person name="Hao X."/>
            <person name="Li L."/>
            <person name="Tang Y."/>
            <person name="Lv G."/>
            <person name="Zhou Y."/>
            <person name="Sun X."/>
            <person name="Brodelius P.E."/>
            <person name="Rose J.K.C."/>
            <person name="Tang K."/>
        </authorList>
    </citation>
    <scope>NUCLEOTIDE SEQUENCE [LARGE SCALE GENOMIC DNA]</scope>
    <source>
        <strain evidence="2">cv. Huhao1</strain>
        <tissue evidence="1">Leaf</tissue>
    </source>
</reference>
<evidence type="ECO:0000313" key="1">
    <source>
        <dbReference type="EMBL" id="PWA84248.1"/>
    </source>
</evidence>
<keyword evidence="2" id="KW-1185">Reference proteome</keyword>
<dbReference type="Proteomes" id="UP000245207">
    <property type="component" value="Unassembled WGS sequence"/>
</dbReference>
<evidence type="ECO:0000313" key="2">
    <source>
        <dbReference type="Proteomes" id="UP000245207"/>
    </source>
</evidence>
<gene>
    <name evidence="1" type="ORF">CTI12_AA161200</name>
</gene>
<organism evidence="1 2">
    <name type="scientific">Artemisia annua</name>
    <name type="common">Sweet wormwood</name>
    <dbReference type="NCBI Taxonomy" id="35608"/>
    <lineage>
        <taxon>Eukaryota</taxon>
        <taxon>Viridiplantae</taxon>
        <taxon>Streptophyta</taxon>
        <taxon>Embryophyta</taxon>
        <taxon>Tracheophyta</taxon>
        <taxon>Spermatophyta</taxon>
        <taxon>Magnoliopsida</taxon>
        <taxon>eudicotyledons</taxon>
        <taxon>Gunneridae</taxon>
        <taxon>Pentapetalae</taxon>
        <taxon>asterids</taxon>
        <taxon>campanulids</taxon>
        <taxon>Asterales</taxon>
        <taxon>Asteraceae</taxon>
        <taxon>Asteroideae</taxon>
        <taxon>Anthemideae</taxon>
        <taxon>Artemisiinae</taxon>
        <taxon>Artemisia</taxon>
    </lineage>
</organism>
<dbReference type="STRING" id="35608.A0A2U1PEN7"/>
<proteinExistence type="predicted"/>
<dbReference type="EMBL" id="PKPP01001249">
    <property type="protein sequence ID" value="PWA84248.1"/>
    <property type="molecule type" value="Genomic_DNA"/>
</dbReference>